<organism evidence="1">
    <name type="scientific">Physcomitrium patens</name>
    <name type="common">Spreading-leaved earth moss</name>
    <name type="synonym">Physcomitrella patens</name>
    <dbReference type="NCBI Taxonomy" id="3218"/>
    <lineage>
        <taxon>Eukaryota</taxon>
        <taxon>Viridiplantae</taxon>
        <taxon>Streptophyta</taxon>
        <taxon>Embryophyta</taxon>
        <taxon>Bryophyta</taxon>
        <taxon>Bryophytina</taxon>
        <taxon>Bryopsida</taxon>
        <taxon>Funariidae</taxon>
        <taxon>Funariales</taxon>
        <taxon>Funariaceae</taxon>
        <taxon>Physcomitrium</taxon>
    </lineage>
</organism>
<gene>
    <name evidence="1" type="ORF">PHYPA_031161</name>
</gene>
<protein>
    <submittedName>
        <fullName evidence="1">Uncharacterized protein</fullName>
    </submittedName>
</protein>
<name>A0A2K1I9X3_PHYPA</name>
<evidence type="ECO:0000313" key="1">
    <source>
        <dbReference type="EMBL" id="PNR26070.1"/>
    </source>
</evidence>
<dbReference type="AlphaFoldDB" id="A0A2K1I9X3"/>
<dbReference type="EMBL" id="ABEU02000103">
    <property type="protein sequence ID" value="PNR26070.1"/>
    <property type="molecule type" value="Genomic_DNA"/>
</dbReference>
<comment type="caution">
    <text evidence="1">The sequence shown here is derived from an EMBL/GenBank/DDBJ whole genome shotgun (WGS) entry which is preliminary data.</text>
</comment>
<sequence>MQCLANGCSRLSYPIVDNKDLFLTARDANHGCCCNFGLKEEASFWVSRSRVDEIQCNPLSFSRTSLCLRCNCFESFINSTCGCKGVCGSMLPHIELSSFDRSVSDSHLC</sequence>
<reference evidence="1" key="1">
    <citation type="journal article" date="2008" name="Science">
        <title>The Physcomitrella genome reveals evolutionary insights into the conquest of land by plants.</title>
        <authorList>
            <person name="Rensing S."/>
            <person name="Lang D."/>
            <person name="Zimmer A."/>
            <person name="Terry A."/>
            <person name="Salamov A."/>
            <person name="Shapiro H."/>
            <person name="Nishiyama T."/>
            <person name="Perroud P.-F."/>
            <person name="Lindquist E."/>
            <person name="Kamisugi Y."/>
            <person name="Tanahashi T."/>
            <person name="Sakakibara K."/>
            <person name="Fujita T."/>
            <person name="Oishi K."/>
            <person name="Shin-I T."/>
            <person name="Kuroki Y."/>
            <person name="Toyoda A."/>
            <person name="Suzuki Y."/>
            <person name="Hashimoto A."/>
            <person name="Yamaguchi K."/>
            <person name="Sugano A."/>
            <person name="Kohara Y."/>
            <person name="Fujiyama A."/>
            <person name="Anterola A."/>
            <person name="Aoki S."/>
            <person name="Ashton N."/>
            <person name="Barbazuk W.B."/>
            <person name="Barker E."/>
            <person name="Bennetzen J."/>
            <person name="Bezanilla M."/>
            <person name="Blankenship R."/>
            <person name="Cho S.H."/>
            <person name="Dutcher S."/>
            <person name="Estelle M."/>
            <person name="Fawcett J.A."/>
            <person name="Gundlach H."/>
            <person name="Hanada K."/>
            <person name="Heyl A."/>
            <person name="Hicks K.A."/>
            <person name="Hugh J."/>
            <person name="Lohr M."/>
            <person name="Mayer K."/>
            <person name="Melkozernov A."/>
            <person name="Murata T."/>
            <person name="Nelson D."/>
            <person name="Pils B."/>
            <person name="Prigge M."/>
            <person name="Reiss B."/>
            <person name="Renner T."/>
            <person name="Rombauts S."/>
            <person name="Rushton P."/>
            <person name="Sanderfoot A."/>
            <person name="Schween G."/>
            <person name="Shiu S.-H."/>
            <person name="Stueber K."/>
            <person name="Theodoulou F.L."/>
            <person name="Tu H."/>
            <person name="Van de Peer Y."/>
            <person name="Verrier P.J."/>
            <person name="Waters E."/>
            <person name="Wood A."/>
            <person name="Yang L."/>
            <person name="Cove D."/>
            <person name="Cuming A."/>
            <person name="Hasebe M."/>
            <person name="Lucas S."/>
            <person name="Mishler D.B."/>
            <person name="Reski R."/>
            <person name="Grigoriev I."/>
            <person name="Quatrano R.S."/>
            <person name="Boore J.L."/>
        </authorList>
    </citation>
    <scope>NUCLEOTIDE SEQUENCE [LARGE SCALE GENOMIC DNA]</scope>
</reference>
<proteinExistence type="predicted"/>
<reference evidence="1" key="2">
    <citation type="journal article" date="2018" name="Plant J.">
        <title>The Physcomitrella patens chromosome-scale assembly reveals moss genome structure and evolution.</title>
        <authorList>
            <person name="Lang D."/>
            <person name="Ullrich K.K."/>
            <person name="Murat F."/>
            <person name="Fuchs J."/>
            <person name="Jenkins J."/>
            <person name="Haas F.B."/>
            <person name="Piednoel M."/>
            <person name="Gundlach H."/>
            <person name="Van Bel M."/>
            <person name="Meyberg R."/>
            <person name="Vives C."/>
            <person name="Morata J."/>
            <person name="Symeonidi A."/>
            <person name="Hiss M."/>
            <person name="Muchero W."/>
            <person name="Kamisugi Y."/>
            <person name="Saleh O."/>
            <person name="Blanc G."/>
            <person name="Decker E.L."/>
            <person name="van Gessel N."/>
            <person name="Grimwood J."/>
            <person name="Hayes R.D."/>
            <person name="Graham S.W."/>
            <person name="Gunter L.E."/>
            <person name="McDaniel S.F."/>
            <person name="Hoernstein S.N.W."/>
            <person name="Larsson A."/>
            <person name="Li F.W."/>
            <person name="Perroud P.F."/>
            <person name="Phillips J."/>
            <person name="Ranjan P."/>
            <person name="Rokshar D.S."/>
            <person name="Rothfels C.J."/>
            <person name="Schneider L."/>
            <person name="Shu S."/>
            <person name="Stevenson D.W."/>
            <person name="Thummler F."/>
            <person name="Tillich M."/>
            <person name="Villarreal Aguilar J.C."/>
            <person name="Widiez T."/>
            <person name="Wong G.K."/>
            <person name="Wymore A."/>
            <person name="Zhang Y."/>
            <person name="Zimmer A.D."/>
            <person name="Quatrano R.S."/>
            <person name="Mayer K.F.X."/>
            <person name="Goodstein D."/>
            <person name="Casacuberta J.M."/>
            <person name="Vandepoele K."/>
            <person name="Reski R."/>
            <person name="Cuming A.C."/>
            <person name="Tuskan G.A."/>
            <person name="Maumus F."/>
            <person name="Salse J."/>
            <person name="Schmutz J."/>
            <person name="Rensing S.A."/>
        </authorList>
    </citation>
    <scope>NUCLEOTIDE SEQUENCE [LARGE SCALE GENOMIC DNA]</scope>
</reference>
<dbReference type="InParanoid" id="A0A2K1I9X3"/>
<accession>A0A2K1I9X3</accession>